<dbReference type="AlphaFoldDB" id="A0AAD6N4S3"/>
<reference evidence="1" key="1">
    <citation type="journal article" date="2023" name="IMA Fungus">
        <title>Comparative genomic study of the Penicillium genus elucidates a diverse pangenome and 15 lateral gene transfer events.</title>
        <authorList>
            <person name="Petersen C."/>
            <person name="Sorensen T."/>
            <person name="Nielsen M.R."/>
            <person name="Sondergaard T.E."/>
            <person name="Sorensen J.L."/>
            <person name="Fitzpatrick D.A."/>
            <person name="Frisvad J.C."/>
            <person name="Nielsen K.L."/>
        </authorList>
    </citation>
    <scope>NUCLEOTIDE SEQUENCE</scope>
    <source>
        <strain evidence="1">IBT 15450</strain>
    </source>
</reference>
<name>A0AAD6N4S3_PENCN</name>
<dbReference type="Proteomes" id="UP001219568">
    <property type="component" value="Unassembled WGS sequence"/>
</dbReference>
<reference evidence="1" key="2">
    <citation type="submission" date="2023-01" db="EMBL/GenBank/DDBJ databases">
        <authorList>
            <person name="Petersen C."/>
        </authorList>
    </citation>
    <scope>NUCLEOTIDE SEQUENCE</scope>
    <source>
        <strain evidence="1">IBT 15450</strain>
    </source>
</reference>
<accession>A0AAD6N4S3</accession>
<evidence type="ECO:0000313" key="1">
    <source>
        <dbReference type="EMBL" id="KAJ6030613.1"/>
    </source>
</evidence>
<evidence type="ECO:0000313" key="2">
    <source>
        <dbReference type="Proteomes" id="UP001219568"/>
    </source>
</evidence>
<proteinExistence type="predicted"/>
<keyword evidence="2" id="KW-1185">Reference proteome</keyword>
<protein>
    <submittedName>
        <fullName evidence="1">Uncharacterized protein</fullName>
    </submittedName>
</protein>
<organism evidence="1 2">
    <name type="scientific">Penicillium canescens</name>
    <dbReference type="NCBI Taxonomy" id="5083"/>
    <lineage>
        <taxon>Eukaryota</taxon>
        <taxon>Fungi</taxon>
        <taxon>Dikarya</taxon>
        <taxon>Ascomycota</taxon>
        <taxon>Pezizomycotina</taxon>
        <taxon>Eurotiomycetes</taxon>
        <taxon>Eurotiomycetidae</taxon>
        <taxon>Eurotiales</taxon>
        <taxon>Aspergillaceae</taxon>
        <taxon>Penicillium</taxon>
    </lineage>
</organism>
<gene>
    <name evidence="1" type="ORF">N7460_010879</name>
</gene>
<sequence length="85" mass="9561">MAEALSQKCTIKTLVKIREAHICRCRLLDHLNWFLARPLDDPPLIVSIHPATHLTSNGQCIAVSHIQLEEGGTEAKYLNMAMKVR</sequence>
<dbReference type="EMBL" id="JAQJZL010000014">
    <property type="protein sequence ID" value="KAJ6030613.1"/>
    <property type="molecule type" value="Genomic_DNA"/>
</dbReference>
<comment type="caution">
    <text evidence="1">The sequence shown here is derived from an EMBL/GenBank/DDBJ whole genome shotgun (WGS) entry which is preliminary data.</text>
</comment>